<evidence type="ECO:0000313" key="3">
    <source>
        <dbReference type="Proteomes" id="UP000318995"/>
    </source>
</evidence>
<dbReference type="InterPro" id="IPR050463">
    <property type="entry name" value="Gfo/Idh/MocA_oxidrdct_glycsds"/>
</dbReference>
<dbReference type="SUPFAM" id="SSF51735">
    <property type="entry name" value="NAD(P)-binding Rossmann-fold domains"/>
    <property type="match status" value="1"/>
</dbReference>
<dbReference type="SUPFAM" id="SSF55347">
    <property type="entry name" value="Glyceraldehyde-3-phosphate dehydrogenase-like, C-terminal domain"/>
    <property type="match status" value="1"/>
</dbReference>
<keyword evidence="3" id="KW-1185">Reference proteome</keyword>
<accession>A0A5C5WDQ6</accession>
<proteinExistence type="predicted"/>
<name>A0A5C5WDQ6_9BACT</name>
<dbReference type="PANTHER" id="PTHR43818">
    <property type="entry name" value="BCDNA.GH03377"/>
    <property type="match status" value="1"/>
</dbReference>
<dbReference type="InterPro" id="IPR036291">
    <property type="entry name" value="NAD(P)-bd_dom_sf"/>
</dbReference>
<dbReference type="Proteomes" id="UP000318995">
    <property type="component" value="Unassembled WGS sequence"/>
</dbReference>
<keyword evidence="2" id="KW-0560">Oxidoreductase</keyword>
<protein>
    <submittedName>
        <fullName evidence="2">Inositol 2-dehydrogenase</fullName>
        <ecNumber evidence="2">1.1.1.18</ecNumber>
    </submittedName>
</protein>
<dbReference type="EC" id="1.1.1.18" evidence="2"/>
<dbReference type="Pfam" id="PF01408">
    <property type="entry name" value="GFO_IDH_MocA"/>
    <property type="match status" value="1"/>
</dbReference>
<evidence type="ECO:0000259" key="1">
    <source>
        <dbReference type="Pfam" id="PF01408"/>
    </source>
</evidence>
<reference evidence="2 3" key="1">
    <citation type="submission" date="2019-02" db="EMBL/GenBank/DDBJ databases">
        <title>Deep-cultivation of Planctomycetes and their phenomic and genomic characterization uncovers novel biology.</title>
        <authorList>
            <person name="Wiegand S."/>
            <person name="Jogler M."/>
            <person name="Boedeker C."/>
            <person name="Pinto D."/>
            <person name="Vollmers J."/>
            <person name="Rivas-Marin E."/>
            <person name="Kohn T."/>
            <person name="Peeters S.H."/>
            <person name="Heuer A."/>
            <person name="Rast P."/>
            <person name="Oberbeckmann S."/>
            <person name="Bunk B."/>
            <person name="Jeske O."/>
            <person name="Meyerdierks A."/>
            <person name="Storesund J.E."/>
            <person name="Kallscheuer N."/>
            <person name="Luecker S."/>
            <person name="Lage O.M."/>
            <person name="Pohl T."/>
            <person name="Merkel B.J."/>
            <person name="Hornburger P."/>
            <person name="Mueller R.-W."/>
            <person name="Bruemmer F."/>
            <person name="Labrenz M."/>
            <person name="Spormann A.M."/>
            <person name="Op Den Camp H."/>
            <person name="Overmann J."/>
            <person name="Amann R."/>
            <person name="Jetten M.S.M."/>
            <person name="Mascher T."/>
            <person name="Medema M.H."/>
            <person name="Devos D.P."/>
            <person name="Kaster A.-K."/>
            <person name="Ovreas L."/>
            <person name="Rohde M."/>
            <person name="Galperin M.Y."/>
            <person name="Jogler C."/>
        </authorList>
    </citation>
    <scope>NUCLEOTIDE SEQUENCE [LARGE SCALE GENOMIC DNA]</scope>
    <source>
        <strain evidence="2 3">Pla111</strain>
    </source>
</reference>
<dbReference type="Gene3D" id="3.30.360.10">
    <property type="entry name" value="Dihydrodipicolinate Reductase, domain 2"/>
    <property type="match status" value="1"/>
</dbReference>
<dbReference type="PANTHER" id="PTHR43818:SF5">
    <property type="entry name" value="OXIDOREDUCTASE FAMILY PROTEIN"/>
    <property type="match status" value="1"/>
</dbReference>
<organism evidence="2 3">
    <name type="scientific">Botrimarina hoheduenensis</name>
    <dbReference type="NCBI Taxonomy" id="2528000"/>
    <lineage>
        <taxon>Bacteria</taxon>
        <taxon>Pseudomonadati</taxon>
        <taxon>Planctomycetota</taxon>
        <taxon>Planctomycetia</taxon>
        <taxon>Pirellulales</taxon>
        <taxon>Lacipirellulaceae</taxon>
        <taxon>Botrimarina</taxon>
    </lineage>
</organism>
<dbReference type="InterPro" id="IPR006311">
    <property type="entry name" value="TAT_signal"/>
</dbReference>
<dbReference type="GO" id="GO:0000166">
    <property type="term" value="F:nucleotide binding"/>
    <property type="evidence" value="ECO:0007669"/>
    <property type="project" value="InterPro"/>
</dbReference>
<comment type="caution">
    <text evidence="2">The sequence shown here is derived from an EMBL/GenBank/DDBJ whole genome shotgun (WGS) entry which is preliminary data.</text>
</comment>
<dbReference type="PROSITE" id="PS51318">
    <property type="entry name" value="TAT"/>
    <property type="match status" value="1"/>
</dbReference>
<dbReference type="RefSeq" id="WP_146572699.1">
    <property type="nucleotide sequence ID" value="NZ_SJPH01000002.1"/>
</dbReference>
<dbReference type="InterPro" id="IPR000683">
    <property type="entry name" value="Gfo/Idh/MocA-like_OxRdtase_N"/>
</dbReference>
<dbReference type="OrthoDB" id="253515at2"/>
<dbReference type="GO" id="GO:0050112">
    <property type="term" value="F:inositol 2-dehydrogenase (NAD+) activity"/>
    <property type="evidence" value="ECO:0007669"/>
    <property type="project" value="UniProtKB-EC"/>
</dbReference>
<evidence type="ECO:0000313" key="2">
    <source>
        <dbReference type="EMBL" id="TWT47822.1"/>
    </source>
</evidence>
<sequence length="444" mass="48633">MPHDRTDTLASSRRRFLASAAATGGVLAASRVLSQDAPLAGVHAAGDSRLRVGVIGSGNRGRGAAQDALEAGEDVVIVAMADAFQDRLEDAVSLLQRAFPERVEVPKERQFVGFDAYQSVLACDLDLVILATPPGFRPIHFEAAVDAGKHVFMEKPVAVDAPGVRRVLEAGRKAQAKRLAVGVGLQRRHEQHYLQTIEKIHAGALGGDPLYTRVYWNGGGVWTRPRRPEQTEMEYQMRNWYYFNWLCGDHIVEQHIHNLDVGNWVMNATPVEARGMGGRQVRTGIDNGEIFDHHTVEYTYADGSTMMSQCRHIPGTWTSVNEFAHGPTGSCHVGNGIFLDRQGKTVSRLKRPFKTGYGTEHADLQASIRANNPYNETSIGAEATLTAIMGRMATYSGQVIKWDEAMNSSISLAPERYAFDATPPVLPDSDGRYPIAEPGKTVTV</sequence>
<dbReference type="Gene3D" id="3.40.50.720">
    <property type="entry name" value="NAD(P)-binding Rossmann-like Domain"/>
    <property type="match status" value="1"/>
</dbReference>
<dbReference type="AlphaFoldDB" id="A0A5C5WDQ6"/>
<dbReference type="EMBL" id="SJPH01000002">
    <property type="protein sequence ID" value="TWT47822.1"/>
    <property type="molecule type" value="Genomic_DNA"/>
</dbReference>
<feature type="domain" description="Gfo/Idh/MocA-like oxidoreductase N-terminal" evidence="1">
    <location>
        <begin position="50"/>
        <end position="181"/>
    </location>
</feature>
<gene>
    <name evidence="2" type="primary">iolG_1</name>
    <name evidence="2" type="ORF">Pla111_14450</name>
</gene>